<dbReference type="AlphaFoldDB" id="A0A0G2ZEU2"/>
<dbReference type="Proteomes" id="UP000035159">
    <property type="component" value="Chromosome"/>
</dbReference>
<keyword evidence="3" id="KW-0804">Transcription</keyword>
<name>A0A0G2ZEU2_9BACT</name>
<sequence>MSSKLTRLIDVAKLAKVSTATVSRVINNSGYVSAEVKERVLKAIEELGYQPAKAARFLAKSRQNFKISIVADDWVLKSITTALDEFYSIVYKGIIDFSKNHRMSIELQDISSWDRGVDGFLLMGGGITKELVKEIKDTGKPVVLVDQYIPGLKVDCVVSDGYDGAVFAVDKLISKGLKRIVHIHGPLSHFGFRDRYDGYVATMERHGFMPRTYEFDEISDNMGVIIDMMLRNYGKPEAIFGSNDTAAIRAMDELKIRGYSIPEDVSIVGFDDIMSASLITPKLTTLKIFKYDLGSIAARRLFNLLMGEETHPIKISLFTQYIERESTI</sequence>
<dbReference type="PROSITE" id="PS50932">
    <property type="entry name" value="HTH_LACI_2"/>
    <property type="match status" value="1"/>
</dbReference>
<dbReference type="InterPro" id="IPR046335">
    <property type="entry name" value="LacI/GalR-like_sensor"/>
</dbReference>
<dbReference type="InterPro" id="IPR000843">
    <property type="entry name" value="HTH_LacI"/>
</dbReference>
<dbReference type="GO" id="GO:0003700">
    <property type="term" value="F:DNA-binding transcription factor activity"/>
    <property type="evidence" value="ECO:0007669"/>
    <property type="project" value="TreeGrafter"/>
</dbReference>
<dbReference type="CDD" id="cd01392">
    <property type="entry name" value="HTH_LacI"/>
    <property type="match status" value="1"/>
</dbReference>
<evidence type="ECO:0000259" key="4">
    <source>
        <dbReference type="PROSITE" id="PS50932"/>
    </source>
</evidence>
<dbReference type="GO" id="GO:0000976">
    <property type="term" value="F:transcription cis-regulatory region binding"/>
    <property type="evidence" value="ECO:0007669"/>
    <property type="project" value="TreeGrafter"/>
</dbReference>
<evidence type="ECO:0000313" key="5">
    <source>
        <dbReference type="EMBL" id="AKI97353.1"/>
    </source>
</evidence>
<gene>
    <name evidence="5" type="ORF">IX53_05440</name>
</gene>
<dbReference type="OrthoDB" id="47944at2"/>
<organism evidence="5 6">
    <name type="scientific">Kosmotoga pacifica</name>
    <dbReference type="NCBI Taxonomy" id="1330330"/>
    <lineage>
        <taxon>Bacteria</taxon>
        <taxon>Thermotogati</taxon>
        <taxon>Thermotogota</taxon>
        <taxon>Thermotogae</taxon>
        <taxon>Kosmotogales</taxon>
        <taxon>Kosmotogaceae</taxon>
        <taxon>Kosmotoga</taxon>
    </lineage>
</organism>
<evidence type="ECO:0000256" key="3">
    <source>
        <dbReference type="ARBA" id="ARBA00023163"/>
    </source>
</evidence>
<proteinExistence type="predicted"/>
<dbReference type="EMBL" id="CP011232">
    <property type="protein sequence ID" value="AKI97353.1"/>
    <property type="molecule type" value="Genomic_DNA"/>
</dbReference>
<evidence type="ECO:0000256" key="2">
    <source>
        <dbReference type="ARBA" id="ARBA00023125"/>
    </source>
</evidence>
<evidence type="ECO:0000256" key="1">
    <source>
        <dbReference type="ARBA" id="ARBA00023015"/>
    </source>
</evidence>
<keyword evidence="6" id="KW-1185">Reference proteome</keyword>
<dbReference type="PATRIC" id="fig|1330330.3.peg.1092"/>
<keyword evidence="1" id="KW-0805">Transcription regulation</keyword>
<dbReference type="PANTHER" id="PTHR30146:SF154">
    <property type="entry name" value="TRANSCRIPTION REGULATOR, MEMBER OF GALR FAMILY"/>
    <property type="match status" value="1"/>
</dbReference>
<dbReference type="PROSITE" id="PS00356">
    <property type="entry name" value="HTH_LACI_1"/>
    <property type="match status" value="1"/>
</dbReference>
<dbReference type="InterPro" id="IPR028082">
    <property type="entry name" value="Peripla_BP_I"/>
</dbReference>
<feature type="domain" description="HTH lacI-type" evidence="4">
    <location>
        <begin position="6"/>
        <end position="60"/>
    </location>
</feature>
<dbReference type="Pfam" id="PF00356">
    <property type="entry name" value="LacI"/>
    <property type="match status" value="1"/>
</dbReference>
<evidence type="ECO:0000313" key="6">
    <source>
        <dbReference type="Proteomes" id="UP000035159"/>
    </source>
</evidence>
<dbReference type="SMART" id="SM00354">
    <property type="entry name" value="HTH_LACI"/>
    <property type="match status" value="1"/>
</dbReference>
<dbReference type="STRING" id="1330330.IX53_05440"/>
<dbReference type="Gene3D" id="1.10.260.40">
    <property type="entry name" value="lambda repressor-like DNA-binding domains"/>
    <property type="match status" value="1"/>
</dbReference>
<dbReference type="SUPFAM" id="SSF53822">
    <property type="entry name" value="Periplasmic binding protein-like I"/>
    <property type="match status" value="1"/>
</dbReference>
<dbReference type="KEGG" id="kpf:IX53_05440"/>
<accession>A0A0G2ZEU2</accession>
<dbReference type="CDD" id="cd06267">
    <property type="entry name" value="PBP1_LacI_sugar_binding-like"/>
    <property type="match status" value="1"/>
</dbReference>
<dbReference type="PANTHER" id="PTHR30146">
    <property type="entry name" value="LACI-RELATED TRANSCRIPTIONAL REPRESSOR"/>
    <property type="match status" value="1"/>
</dbReference>
<reference evidence="5 6" key="1">
    <citation type="submission" date="2015-04" db="EMBL/GenBank/DDBJ databases">
        <title>Complete Genome Sequence of Kosmotoga pacifica SLHLJ1.</title>
        <authorList>
            <person name="Jiang L.J."/>
            <person name="Shao Z.Z."/>
            <person name="Jebbar M."/>
        </authorList>
    </citation>
    <scope>NUCLEOTIDE SEQUENCE [LARGE SCALE GENOMIC DNA]</scope>
    <source>
        <strain evidence="5 6">SLHLJ1</strain>
    </source>
</reference>
<protein>
    <submittedName>
        <fullName evidence="5">Transcriptional regulator, LacI family protein</fullName>
    </submittedName>
</protein>
<dbReference type="SUPFAM" id="SSF47413">
    <property type="entry name" value="lambda repressor-like DNA-binding domains"/>
    <property type="match status" value="1"/>
</dbReference>
<dbReference type="RefSeq" id="WP_047754487.1">
    <property type="nucleotide sequence ID" value="NZ_CAJUHA010000016.1"/>
</dbReference>
<dbReference type="Gene3D" id="3.40.50.2300">
    <property type="match status" value="2"/>
</dbReference>
<dbReference type="Pfam" id="PF13377">
    <property type="entry name" value="Peripla_BP_3"/>
    <property type="match status" value="1"/>
</dbReference>
<dbReference type="InterPro" id="IPR010982">
    <property type="entry name" value="Lambda_DNA-bd_dom_sf"/>
</dbReference>
<keyword evidence="2" id="KW-0238">DNA-binding</keyword>